<evidence type="ECO:0000313" key="2">
    <source>
        <dbReference type="EMBL" id="VEJ10095.1"/>
    </source>
</evidence>
<dbReference type="RefSeq" id="WP_126600547.1">
    <property type="nucleotide sequence ID" value="NZ_LR134510.1"/>
</dbReference>
<sequence>MKKKLLLSTALFFAGLVQANNIHLNQPLPAVTVTDSGEVTLQDGKIGHKPWYSQELKGKVRVLQHIAGRVSAQKMNNDLMVLLGKEKLNPKNYQTTTIINGDDEMFGTGFLIERAVNNGKKDHPGTQVVMDNKGVVKKAWDLKPEDSLIVVLDKAGKVRFVNEGKLTQAQIKEVLDLTQKLQ</sequence>
<organism evidence="2 3">
    <name type="scientific">Actinobacillus delphinicola</name>
    <dbReference type="NCBI Taxonomy" id="51161"/>
    <lineage>
        <taxon>Bacteria</taxon>
        <taxon>Pseudomonadati</taxon>
        <taxon>Pseudomonadota</taxon>
        <taxon>Gammaproteobacteria</taxon>
        <taxon>Pasteurellales</taxon>
        <taxon>Pasteurellaceae</taxon>
        <taxon>Actinobacillus</taxon>
    </lineage>
</organism>
<dbReference type="AlphaFoldDB" id="A0A448TVX5"/>
<dbReference type="Pfam" id="PF09695">
    <property type="entry name" value="YtfJ_HI0045"/>
    <property type="match status" value="1"/>
</dbReference>
<feature type="signal peptide" evidence="1">
    <location>
        <begin position="1"/>
        <end position="19"/>
    </location>
</feature>
<evidence type="ECO:0000313" key="3">
    <source>
        <dbReference type="Proteomes" id="UP000279799"/>
    </source>
</evidence>
<dbReference type="KEGG" id="adp:NCTC12871_01603"/>
<dbReference type="Gene3D" id="3.40.30.10">
    <property type="entry name" value="Glutaredoxin"/>
    <property type="match status" value="1"/>
</dbReference>
<dbReference type="EMBL" id="LR134510">
    <property type="protein sequence ID" value="VEJ10095.1"/>
    <property type="molecule type" value="Genomic_DNA"/>
</dbReference>
<name>A0A448TVX5_9PAST</name>
<feature type="chain" id="PRO_5019234385" evidence="1">
    <location>
        <begin position="20"/>
        <end position="182"/>
    </location>
</feature>
<evidence type="ECO:0000256" key="1">
    <source>
        <dbReference type="SAM" id="SignalP"/>
    </source>
</evidence>
<dbReference type="Proteomes" id="UP000279799">
    <property type="component" value="Chromosome"/>
</dbReference>
<dbReference type="OrthoDB" id="5689995at2"/>
<protein>
    <submittedName>
        <fullName evidence="2">Putative transcriptional regulator</fullName>
    </submittedName>
</protein>
<proteinExistence type="predicted"/>
<reference evidence="2 3" key="1">
    <citation type="submission" date="2018-12" db="EMBL/GenBank/DDBJ databases">
        <authorList>
            <consortium name="Pathogen Informatics"/>
        </authorList>
    </citation>
    <scope>NUCLEOTIDE SEQUENCE [LARGE SCALE GENOMIC DNA]</scope>
    <source>
        <strain evidence="2 3">NCTC12871</strain>
    </source>
</reference>
<gene>
    <name evidence="2" type="primary">ytfJ</name>
    <name evidence="2" type="ORF">NCTC12871_01603</name>
</gene>
<keyword evidence="3" id="KW-1185">Reference proteome</keyword>
<dbReference type="NCBIfam" id="TIGR01626">
    <property type="entry name" value="ytfJ_HI0045"/>
    <property type="match status" value="1"/>
</dbReference>
<keyword evidence="1" id="KW-0732">Signal</keyword>
<dbReference type="InterPro" id="IPR006513">
    <property type="entry name" value="YtfJ_HI0045"/>
</dbReference>
<accession>A0A448TVX5</accession>